<evidence type="ECO:0008006" key="4">
    <source>
        <dbReference type="Google" id="ProtNLM"/>
    </source>
</evidence>
<sequence>MAALDDTIVEVLSEENPTSVRSVYYRCVSRGAVAKTELEYQKISRRLVALRAKGRVPYRWIVDGTRLTRGPVVYDSAEAALRETAEFYRRRLWNDQPVEVIVLSEKDAISGTVYPVTSRYQVELSVTRGYTSVTFVHDMAETLTDNTMRGKETFVYQLGDHDPSGVDAWRSFQDQLHQFAPNARFECARLAVTPEQILDLGLPTRPTKRTDSRSKGFTGDSVEVDAIPPTELRRIVEAAITQHIDPDQLEFTKSVEHTERDLLESLARGGLR</sequence>
<evidence type="ECO:0000313" key="2">
    <source>
        <dbReference type="EMBL" id="MFC7581573.1"/>
    </source>
</evidence>
<proteinExistence type="predicted"/>
<comment type="caution">
    <text evidence="2">The sequence shown here is derived from an EMBL/GenBank/DDBJ whole genome shotgun (WGS) entry which is preliminary data.</text>
</comment>
<keyword evidence="3" id="KW-1185">Reference proteome</keyword>
<accession>A0ABW2SQE5</accession>
<dbReference type="EMBL" id="JBHTEF010000001">
    <property type="protein sequence ID" value="MFC7581573.1"/>
    <property type="molecule type" value="Genomic_DNA"/>
</dbReference>
<dbReference type="Proteomes" id="UP001596527">
    <property type="component" value="Unassembled WGS sequence"/>
</dbReference>
<reference evidence="3" key="1">
    <citation type="journal article" date="2019" name="Int. J. Syst. Evol. Microbiol.">
        <title>The Global Catalogue of Microorganisms (GCM) 10K type strain sequencing project: providing services to taxonomists for standard genome sequencing and annotation.</title>
        <authorList>
            <consortium name="The Broad Institute Genomics Platform"/>
            <consortium name="The Broad Institute Genome Sequencing Center for Infectious Disease"/>
            <person name="Wu L."/>
            <person name="Ma J."/>
        </authorList>
    </citation>
    <scope>NUCLEOTIDE SEQUENCE [LARGE SCALE GENOMIC DNA]</scope>
    <source>
        <strain evidence="3">CCUG 56698</strain>
    </source>
</reference>
<name>A0ABW2SQE5_9ACTO</name>
<evidence type="ECO:0000313" key="3">
    <source>
        <dbReference type="Proteomes" id="UP001596527"/>
    </source>
</evidence>
<feature type="region of interest" description="Disordered" evidence="1">
    <location>
        <begin position="201"/>
        <end position="223"/>
    </location>
</feature>
<dbReference type="RefSeq" id="WP_380975000.1">
    <property type="nucleotide sequence ID" value="NZ_JBHTEF010000001.1"/>
</dbReference>
<organism evidence="2 3">
    <name type="scientific">Schaalia naturae</name>
    <dbReference type="NCBI Taxonomy" id="635203"/>
    <lineage>
        <taxon>Bacteria</taxon>
        <taxon>Bacillati</taxon>
        <taxon>Actinomycetota</taxon>
        <taxon>Actinomycetes</taxon>
        <taxon>Actinomycetales</taxon>
        <taxon>Actinomycetaceae</taxon>
        <taxon>Schaalia</taxon>
    </lineage>
</organism>
<evidence type="ECO:0000256" key="1">
    <source>
        <dbReference type="SAM" id="MobiDB-lite"/>
    </source>
</evidence>
<gene>
    <name evidence="2" type="ORF">ACFQWG_10245</name>
</gene>
<protein>
    <recommendedName>
        <fullName evidence="4">DUF2399 domain-containing protein</fullName>
    </recommendedName>
</protein>